<keyword evidence="1" id="KW-0472">Membrane</keyword>
<dbReference type="PANTHER" id="PTHR37488:SF2">
    <property type="entry name" value="DUF1275 DOMAIN-CONTAINING PROTEIN"/>
    <property type="match status" value="1"/>
</dbReference>
<feature type="transmembrane region" description="Helical" evidence="1">
    <location>
        <begin position="86"/>
        <end position="105"/>
    </location>
</feature>
<comment type="caution">
    <text evidence="2">The sequence shown here is derived from an EMBL/GenBank/DDBJ whole genome shotgun (WGS) entry which is preliminary data.</text>
</comment>
<protein>
    <submittedName>
        <fullName evidence="2">Uncharacterized membrane protein YoaK (UPF0700 family)</fullName>
    </submittedName>
</protein>
<keyword evidence="1" id="KW-0812">Transmembrane</keyword>
<evidence type="ECO:0000313" key="3">
    <source>
        <dbReference type="Proteomes" id="UP000316706"/>
    </source>
</evidence>
<keyword evidence="3" id="KW-1185">Reference proteome</keyword>
<keyword evidence="1" id="KW-1133">Transmembrane helix</keyword>
<feature type="transmembrane region" description="Helical" evidence="1">
    <location>
        <begin position="194"/>
        <end position="213"/>
    </location>
</feature>
<feature type="transmembrane region" description="Helical" evidence="1">
    <location>
        <begin position="117"/>
        <end position="135"/>
    </location>
</feature>
<dbReference type="InterPro" id="IPR010699">
    <property type="entry name" value="DUF1275"/>
</dbReference>
<accession>A0A543IGW3</accession>
<gene>
    <name evidence="2" type="ORF">FHX41_3498</name>
</gene>
<evidence type="ECO:0000256" key="1">
    <source>
        <dbReference type="SAM" id="Phobius"/>
    </source>
</evidence>
<dbReference type="EMBL" id="VFPO01000001">
    <property type="protein sequence ID" value="TQM69787.1"/>
    <property type="molecule type" value="Genomic_DNA"/>
</dbReference>
<feature type="transmembrane region" description="Helical" evidence="1">
    <location>
        <begin position="12"/>
        <end position="30"/>
    </location>
</feature>
<sequence>MPEVREHGPLPLILVLLTINSGLVDAFSYVELKVFVANMTGNVIILGLGFGGSGNVTGPAASTLFFCVGAAAGGHLAFARAAHRGVLLGTATIVQTGLLVAAALIETRFGHVDRLERHVLIAALAAAMGWQFAIVRRVGVPDYPTVVVTSPLAGLVADPKQPRDRAVRRSLSVGALVAGAAAGALLIRESSPTAPLWAGAALLLIVLLSLVSARVRRRAAGLIGGGGGVDGGRGGTAFVWARDQRSGRGMRRAHGGHEKG</sequence>
<feature type="transmembrane region" description="Helical" evidence="1">
    <location>
        <begin position="170"/>
        <end position="188"/>
    </location>
</feature>
<name>A0A543IGW3_9ACTN</name>
<organism evidence="2 3">
    <name type="scientific">Actinomadura hallensis</name>
    <dbReference type="NCBI Taxonomy" id="337895"/>
    <lineage>
        <taxon>Bacteria</taxon>
        <taxon>Bacillati</taxon>
        <taxon>Actinomycetota</taxon>
        <taxon>Actinomycetes</taxon>
        <taxon>Streptosporangiales</taxon>
        <taxon>Thermomonosporaceae</taxon>
        <taxon>Actinomadura</taxon>
    </lineage>
</organism>
<dbReference type="AlphaFoldDB" id="A0A543IGW3"/>
<dbReference type="Proteomes" id="UP000316706">
    <property type="component" value="Unassembled WGS sequence"/>
</dbReference>
<feature type="transmembrane region" description="Helical" evidence="1">
    <location>
        <begin position="35"/>
        <end position="54"/>
    </location>
</feature>
<dbReference type="PANTHER" id="PTHR37488">
    <property type="entry name" value="DUF1275 DOMAIN-CONTAINING PROTEIN"/>
    <property type="match status" value="1"/>
</dbReference>
<proteinExistence type="predicted"/>
<feature type="transmembrane region" description="Helical" evidence="1">
    <location>
        <begin position="60"/>
        <end position="79"/>
    </location>
</feature>
<dbReference type="Pfam" id="PF06912">
    <property type="entry name" value="DUF1275"/>
    <property type="match status" value="1"/>
</dbReference>
<reference evidence="2 3" key="1">
    <citation type="submission" date="2019-06" db="EMBL/GenBank/DDBJ databases">
        <title>Sequencing the genomes of 1000 actinobacteria strains.</title>
        <authorList>
            <person name="Klenk H.-P."/>
        </authorList>
    </citation>
    <scope>NUCLEOTIDE SEQUENCE [LARGE SCALE GENOMIC DNA]</scope>
    <source>
        <strain evidence="2 3">DSM 45043</strain>
    </source>
</reference>
<evidence type="ECO:0000313" key="2">
    <source>
        <dbReference type="EMBL" id="TQM69787.1"/>
    </source>
</evidence>